<evidence type="ECO:0008006" key="4">
    <source>
        <dbReference type="Google" id="ProtNLM"/>
    </source>
</evidence>
<organism evidence="2 3">
    <name type="scientific">Steroidobacter agaridevorans</name>
    <dbReference type="NCBI Taxonomy" id="2695856"/>
    <lineage>
        <taxon>Bacteria</taxon>
        <taxon>Pseudomonadati</taxon>
        <taxon>Pseudomonadota</taxon>
        <taxon>Gammaproteobacteria</taxon>
        <taxon>Steroidobacterales</taxon>
        <taxon>Steroidobacteraceae</taxon>
        <taxon>Steroidobacter</taxon>
    </lineage>
</organism>
<proteinExistence type="predicted"/>
<keyword evidence="3" id="KW-1185">Reference proteome</keyword>
<dbReference type="RefSeq" id="WP_161816133.1">
    <property type="nucleotide sequence ID" value="NZ_BLJN01000009.1"/>
</dbReference>
<feature type="transmembrane region" description="Helical" evidence="1">
    <location>
        <begin position="24"/>
        <end position="45"/>
    </location>
</feature>
<accession>A0A829YN12</accession>
<dbReference type="EMBL" id="BLJN01000009">
    <property type="protein sequence ID" value="GFE84539.1"/>
    <property type="molecule type" value="Genomic_DNA"/>
</dbReference>
<dbReference type="Proteomes" id="UP000445000">
    <property type="component" value="Unassembled WGS sequence"/>
</dbReference>
<gene>
    <name evidence="2" type="ORF">GCM10011487_65390</name>
</gene>
<protein>
    <recommendedName>
        <fullName evidence="4">PhnA-like protein</fullName>
    </recommendedName>
</protein>
<evidence type="ECO:0000313" key="3">
    <source>
        <dbReference type="Proteomes" id="UP000445000"/>
    </source>
</evidence>
<keyword evidence="1" id="KW-1133">Transmembrane helix</keyword>
<keyword evidence="1" id="KW-0812">Transmembrane</keyword>
<name>A0A829YN12_9GAMM</name>
<evidence type="ECO:0000256" key="1">
    <source>
        <dbReference type="SAM" id="Phobius"/>
    </source>
</evidence>
<dbReference type="AlphaFoldDB" id="A0A829YN12"/>
<keyword evidence="1" id="KW-0472">Membrane</keyword>
<reference evidence="3" key="1">
    <citation type="submission" date="2020-01" db="EMBL/GenBank/DDBJ databases">
        <title>'Steroidobacter agaridevorans' sp. nov., agar-degrading bacteria isolated from rhizosphere soils.</title>
        <authorList>
            <person name="Ikenaga M."/>
            <person name="Kataoka M."/>
            <person name="Murouchi A."/>
            <person name="Katsuragi S."/>
            <person name="Sakai M."/>
        </authorList>
    </citation>
    <scope>NUCLEOTIDE SEQUENCE [LARGE SCALE GENOMIC DNA]</scope>
    <source>
        <strain evidence="3">YU21-B</strain>
    </source>
</reference>
<sequence>MATVVHEHLDVVPVSGFKISWGGIWAGVLTVMGTLLFLTTLGLAIGISAVDPGQTEADTFGTGAAIWSGLSLLIALFVGGMAATRLGMVFDRAAGAFEGALVWVLSFLVVLWLASSGVQLVANGISGLFGGIGQTIGANMGGLEDLSAGDVQRIRQRLDDPRTAQTIAGATGMSEQEVRSQLADVSRQVEAAGNDPQAAAAAVRQGTAQMIERARAQLPAMAERAQDEATKAAWITFGAMLISMIAAIAGAMVGRRRVVQTLAHSDVPSEIADASFDPSLRRDRPAR</sequence>
<feature type="transmembrane region" description="Helical" evidence="1">
    <location>
        <begin position="65"/>
        <end position="83"/>
    </location>
</feature>
<evidence type="ECO:0000313" key="2">
    <source>
        <dbReference type="EMBL" id="GFE84539.1"/>
    </source>
</evidence>
<feature type="transmembrane region" description="Helical" evidence="1">
    <location>
        <begin position="95"/>
        <end position="114"/>
    </location>
</feature>
<feature type="transmembrane region" description="Helical" evidence="1">
    <location>
        <begin position="232"/>
        <end position="253"/>
    </location>
</feature>
<comment type="caution">
    <text evidence="2">The sequence shown here is derived from an EMBL/GenBank/DDBJ whole genome shotgun (WGS) entry which is preliminary data.</text>
</comment>